<dbReference type="EMBL" id="BTRK01000002">
    <property type="protein sequence ID" value="GMR38701.1"/>
    <property type="molecule type" value="Genomic_DNA"/>
</dbReference>
<evidence type="ECO:0000313" key="2">
    <source>
        <dbReference type="Proteomes" id="UP001328107"/>
    </source>
</evidence>
<dbReference type="Proteomes" id="UP001328107">
    <property type="component" value="Unassembled WGS sequence"/>
</dbReference>
<gene>
    <name evidence="1" type="ORF">PMAYCL1PPCAC_08896</name>
</gene>
<feature type="non-terminal residue" evidence="1">
    <location>
        <position position="124"/>
    </location>
</feature>
<dbReference type="AlphaFoldDB" id="A0AAN4ZDA6"/>
<comment type="caution">
    <text evidence="1">The sequence shown here is derived from an EMBL/GenBank/DDBJ whole genome shotgun (WGS) entry which is preliminary data.</text>
</comment>
<evidence type="ECO:0000313" key="1">
    <source>
        <dbReference type="EMBL" id="GMR38701.1"/>
    </source>
</evidence>
<proteinExistence type="predicted"/>
<reference evidence="2" key="1">
    <citation type="submission" date="2022-10" db="EMBL/GenBank/DDBJ databases">
        <title>Genome assembly of Pristionchus species.</title>
        <authorList>
            <person name="Yoshida K."/>
            <person name="Sommer R.J."/>
        </authorList>
    </citation>
    <scope>NUCLEOTIDE SEQUENCE [LARGE SCALE GENOMIC DNA]</scope>
    <source>
        <strain evidence="2">RS5460</strain>
    </source>
</reference>
<accession>A0AAN4ZDA6</accession>
<keyword evidence="2" id="KW-1185">Reference proteome</keyword>
<sequence>FIIELMVANLPSSIQSCCPVWVSLFVRVAEVENNLSRVYHPSFSEVYYSPIHVVPSLSLGMGTLGTPSVPRFELLGMQVLTCDRSSSPVSSVGVRAILYYVGNGDLSFPRFSASLKPHRLLQNL</sequence>
<name>A0AAN4ZDA6_9BILA</name>
<organism evidence="1 2">
    <name type="scientific">Pristionchus mayeri</name>
    <dbReference type="NCBI Taxonomy" id="1317129"/>
    <lineage>
        <taxon>Eukaryota</taxon>
        <taxon>Metazoa</taxon>
        <taxon>Ecdysozoa</taxon>
        <taxon>Nematoda</taxon>
        <taxon>Chromadorea</taxon>
        <taxon>Rhabditida</taxon>
        <taxon>Rhabditina</taxon>
        <taxon>Diplogasteromorpha</taxon>
        <taxon>Diplogasteroidea</taxon>
        <taxon>Neodiplogasteridae</taxon>
        <taxon>Pristionchus</taxon>
    </lineage>
</organism>
<feature type="non-terminal residue" evidence="1">
    <location>
        <position position="1"/>
    </location>
</feature>
<protein>
    <submittedName>
        <fullName evidence="1">Uncharacterized protein</fullName>
    </submittedName>
</protein>